<dbReference type="InterPro" id="IPR006076">
    <property type="entry name" value="FAD-dep_OxRdtase"/>
</dbReference>
<dbReference type="Gene3D" id="3.50.50.60">
    <property type="entry name" value="FAD/NAD(P)-binding domain"/>
    <property type="match status" value="1"/>
</dbReference>
<dbReference type="Proteomes" id="UP001501444">
    <property type="component" value="Unassembled WGS sequence"/>
</dbReference>
<dbReference type="InterPro" id="IPR036188">
    <property type="entry name" value="FAD/NAD-bd_sf"/>
</dbReference>
<evidence type="ECO:0000313" key="4">
    <source>
        <dbReference type="Proteomes" id="UP001501444"/>
    </source>
</evidence>
<evidence type="ECO:0000313" key="3">
    <source>
        <dbReference type="EMBL" id="GAA2354332.1"/>
    </source>
</evidence>
<evidence type="ECO:0000259" key="2">
    <source>
        <dbReference type="Pfam" id="PF01266"/>
    </source>
</evidence>
<reference evidence="3 4" key="1">
    <citation type="journal article" date="2019" name="Int. J. Syst. Evol. Microbiol.">
        <title>The Global Catalogue of Microorganisms (GCM) 10K type strain sequencing project: providing services to taxonomists for standard genome sequencing and annotation.</title>
        <authorList>
            <consortium name="The Broad Institute Genomics Platform"/>
            <consortium name="The Broad Institute Genome Sequencing Center for Infectious Disease"/>
            <person name="Wu L."/>
            <person name="Ma J."/>
        </authorList>
    </citation>
    <scope>NUCLEOTIDE SEQUENCE [LARGE SCALE GENOMIC DNA]</scope>
    <source>
        <strain evidence="3 4">JCM 3272</strain>
    </source>
</reference>
<dbReference type="EMBL" id="BAAARV010000033">
    <property type="protein sequence ID" value="GAA2354332.1"/>
    <property type="molecule type" value="Genomic_DNA"/>
</dbReference>
<protein>
    <submittedName>
        <fullName evidence="3">Glycine oxidase ThiO</fullName>
    </submittedName>
</protein>
<evidence type="ECO:0000256" key="1">
    <source>
        <dbReference type="ARBA" id="ARBA00023002"/>
    </source>
</evidence>
<accession>A0ABN3GKR4</accession>
<keyword evidence="1" id="KW-0560">Oxidoreductase</keyword>
<comment type="caution">
    <text evidence="3">The sequence shown here is derived from an EMBL/GenBank/DDBJ whole genome shotgun (WGS) entry which is preliminary data.</text>
</comment>
<proteinExistence type="predicted"/>
<sequence length="380" mass="39622">MGTDRVTVWDDLLTAHERAALAPGRPEDLDRTPDVLVVGGGVIGLMAAAFCLRRGFERVVLIERAPRLVPGASSGNGGAVAPDMHLLTDTPQFVAFGRKSRQLYLDLDAEWDGAIGLRRTRWLDIRAEVPRQLPAPLRALTADEVRDLEPDVRLPDGASAVLAEGQLAVHPGRLAAALAGKAGQVATGVGLLGVSMRGDRVAVAHTTAGDFAPGALVVATGLVPRPWHTGVPQRWVKGHMLAVAPGPWRLGSVLAGPYGGGSPLPGGGVVCGGTFDDDAGPDVRPEVADPMAKALATLLPGAAEVPISHRWCCFRPRIEGRQPVVDRLPGLDNAWFAGGHFTTGMMMAPATGAAVAEWIATGSAPPEVEGFSLPVSETCP</sequence>
<dbReference type="SUPFAM" id="SSF54373">
    <property type="entry name" value="FAD-linked reductases, C-terminal domain"/>
    <property type="match status" value="1"/>
</dbReference>
<dbReference type="Gene3D" id="3.30.9.10">
    <property type="entry name" value="D-Amino Acid Oxidase, subunit A, domain 2"/>
    <property type="match status" value="1"/>
</dbReference>
<dbReference type="Pfam" id="PF01266">
    <property type="entry name" value="DAO"/>
    <property type="match status" value="1"/>
</dbReference>
<name>A0ABN3GKR4_9ACTN</name>
<dbReference type="PANTHER" id="PTHR13847:SF289">
    <property type="entry name" value="GLYCINE OXIDASE"/>
    <property type="match status" value="1"/>
</dbReference>
<dbReference type="RefSeq" id="WP_344614538.1">
    <property type="nucleotide sequence ID" value="NZ_BAAARV010000033.1"/>
</dbReference>
<feature type="domain" description="FAD dependent oxidoreductase" evidence="2">
    <location>
        <begin position="34"/>
        <end position="358"/>
    </location>
</feature>
<organism evidence="3 4">
    <name type="scientific">Dactylosporangium salmoneum</name>
    <dbReference type="NCBI Taxonomy" id="53361"/>
    <lineage>
        <taxon>Bacteria</taxon>
        <taxon>Bacillati</taxon>
        <taxon>Actinomycetota</taxon>
        <taxon>Actinomycetes</taxon>
        <taxon>Micromonosporales</taxon>
        <taxon>Micromonosporaceae</taxon>
        <taxon>Dactylosporangium</taxon>
    </lineage>
</organism>
<dbReference type="PANTHER" id="PTHR13847">
    <property type="entry name" value="SARCOSINE DEHYDROGENASE-RELATED"/>
    <property type="match status" value="1"/>
</dbReference>
<keyword evidence="4" id="KW-1185">Reference proteome</keyword>
<dbReference type="SUPFAM" id="SSF51905">
    <property type="entry name" value="FAD/NAD(P)-binding domain"/>
    <property type="match status" value="1"/>
</dbReference>
<gene>
    <name evidence="3" type="primary">thiO_2</name>
    <name evidence="3" type="ORF">GCM10010170_046280</name>
</gene>